<dbReference type="InterPro" id="IPR011066">
    <property type="entry name" value="MscS_channel_C_sf"/>
</dbReference>
<dbReference type="PANTHER" id="PTHR30221">
    <property type="entry name" value="SMALL-CONDUCTANCE MECHANOSENSITIVE CHANNEL"/>
    <property type="match status" value="1"/>
</dbReference>
<evidence type="ECO:0000256" key="5">
    <source>
        <dbReference type="ARBA" id="ARBA00022989"/>
    </source>
</evidence>
<evidence type="ECO:0000313" key="10">
    <source>
        <dbReference type="EMBL" id="RZF21846.1"/>
    </source>
</evidence>
<proteinExistence type="inferred from homology"/>
<dbReference type="SUPFAM" id="SSF82689">
    <property type="entry name" value="Mechanosensitive channel protein MscS (YggB), C-terminal domain"/>
    <property type="match status" value="1"/>
</dbReference>
<dbReference type="InterPro" id="IPR011014">
    <property type="entry name" value="MscS_channel_TM-2"/>
</dbReference>
<comment type="subcellular location">
    <subcellularLocation>
        <location evidence="1">Cell membrane</location>
        <topology evidence="1">Multi-pass membrane protein</topology>
    </subcellularLocation>
</comment>
<dbReference type="RefSeq" id="WP_115361649.1">
    <property type="nucleotide sequence ID" value="NZ_QDKL01000002.1"/>
</dbReference>
<feature type="domain" description="Mechanosensitive ion channel MscS" evidence="8">
    <location>
        <begin position="107"/>
        <end position="172"/>
    </location>
</feature>
<dbReference type="Proteomes" id="UP000443582">
    <property type="component" value="Unassembled WGS sequence"/>
</dbReference>
<gene>
    <name evidence="10" type="ORF">DAY19_09155</name>
</gene>
<dbReference type="SUPFAM" id="SSF82861">
    <property type="entry name" value="Mechanosensitive channel protein MscS (YggB), transmembrane region"/>
    <property type="match status" value="1"/>
</dbReference>
<evidence type="ECO:0000256" key="2">
    <source>
        <dbReference type="ARBA" id="ARBA00008017"/>
    </source>
</evidence>
<dbReference type="InterPro" id="IPR023408">
    <property type="entry name" value="MscS_beta-dom_sf"/>
</dbReference>
<dbReference type="InterPro" id="IPR049278">
    <property type="entry name" value="MS_channel_C"/>
</dbReference>
<keyword evidence="11" id="KW-1185">Reference proteome</keyword>
<dbReference type="InterPro" id="IPR006685">
    <property type="entry name" value="MscS_channel_2nd"/>
</dbReference>
<evidence type="ECO:0000259" key="8">
    <source>
        <dbReference type="Pfam" id="PF00924"/>
    </source>
</evidence>
<dbReference type="InterPro" id="IPR045275">
    <property type="entry name" value="MscS_archaea/bacteria_type"/>
</dbReference>
<organism evidence="10 11">
    <name type="scientific">Halobacteriovorax vibrionivorans</name>
    <dbReference type="NCBI Taxonomy" id="2152716"/>
    <lineage>
        <taxon>Bacteria</taxon>
        <taxon>Pseudomonadati</taxon>
        <taxon>Bdellovibrionota</taxon>
        <taxon>Bacteriovoracia</taxon>
        <taxon>Bacteriovoracales</taxon>
        <taxon>Halobacteriovoraceae</taxon>
        <taxon>Halobacteriovorax</taxon>
    </lineage>
</organism>
<evidence type="ECO:0000256" key="4">
    <source>
        <dbReference type="ARBA" id="ARBA00022692"/>
    </source>
</evidence>
<protein>
    <submittedName>
        <fullName evidence="10">Mechanosensitive ion channel</fullName>
    </submittedName>
</protein>
<dbReference type="Pfam" id="PF21082">
    <property type="entry name" value="MS_channel_3rd"/>
    <property type="match status" value="1"/>
</dbReference>
<dbReference type="Gene3D" id="3.30.70.100">
    <property type="match status" value="1"/>
</dbReference>
<evidence type="ECO:0000256" key="1">
    <source>
        <dbReference type="ARBA" id="ARBA00004651"/>
    </source>
</evidence>
<evidence type="ECO:0000256" key="3">
    <source>
        <dbReference type="ARBA" id="ARBA00022475"/>
    </source>
</evidence>
<feature type="domain" description="Mechanosensitive ion channel MscS C-terminal" evidence="9">
    <location>
        <begin position="179"/>
        <end position="261"/>
    </location>
</feature>
<keyword evidence="3" id="KW-1003">Cell membrane</keyword>
<keyword evidence="6 7" id="KW-0472">Membrane</keyword>
<dbReference type="Pfam" id="PF00924">
    <property type="entry name" value="MS_channel_2nd"/>
    <property type="match status" value="1"/>
</dbReference>
<sequence length="275" mass="30197">MNELLNEANIEKVTKLMAEYGFILVKVIIVLVVGLKLISYIEKFFQKVLTKKKVDVSIRKFIVTIISITLKVGLLISVVGMVGIKTTSFVALLGAAGLAVGMSLKDALGNLAGGVLILFFKPFRVGDFIEGQGYSGKVREIGLFCTSLNTPDNKRVILPNGGLSSGSIVNYSAEDVRRVDLVFGIGYDDDIKKAKEILNKLVNDHPLTLDDPAPVVAVLALADSSINFAVRPWVKSADYWTVHFELHEQVKLTFDSEGISIPFPQRDVHLYQESK</sequence>
<dbReference type="InterPro" id="IPR010920">
    <property type="entry name" value="LSM_dom_sf"/>
</dbReference>
<feature type="transmembrane region" description="Helical" evidence="7">
    <location>
        <begin position="61"/>
        <end position="84"/>
    </location>
</feature>
<feature type="transmembrane region" description="Helical" evidence="7">
    <location>
        <begin position="90"/>
        <end position="120"/>
    </location>
</feature>
<evidence type="ECO:0000256" key="6">
    <source>
        <dbReference type="ARBA" id="ARBA00023136"/>
    </source>
</evidence>
<reference evidence="11" key="1">
    <citation type="journal article" date="2019" name="Int. J. Syst. Evol. Microbiol.">
        <title>Halobacteriovorax valvorus sp. nov., a novel prokaryotic predator isolated from coastal seawater of China.</title>
        <authorList>
            <person name="Chen M.-X."/>
        </authorList>
    </citation>
    <scope>NUCLEOTIDE SEQUENCE [LARGE SCALE GENOMIC DNA]</scope>
    <source>
        <strain evidence="11">BL9</strain>
    </source>
</reference>
<evidence type="ECO:0000256" key="7">
    <source>
        <dbReference type="SAM" id="Phobius"/>
    </source>
</evidence>
<dbReference type="SUPFAM" id="SSF50182">
    <property type="entry name" value="Sm-like ribonucleoproteins"/>
    <property type="match status" value="1"/>
</dbReference>
<evidence type="ECO:0000313" key="11">
    <source>
        <dbReference type="Proteomes" id="UP000443582"/>
    </source>
</evidence>
<dbReference type="Gene3D" id="2.30.30.60">
    <property type="match status" value="1"/>
</dbReference>
<dbReference type="EMBL" id="QDKL01000002">
    <property type="protein sequence ID" value="RZF21846.1"/>
    <property type="molecule type" value="Genomic_DNA"/>
</dbReference>
<dbReference type="Gene3D" id="1.10.287.1260">
    <property type="match status" value="1"/>
</dbReference>
<comment type="caution">
    <text evidence="10">The sequence shown here is derived from an EMBL/GenBank/DDBJ whole genome shotgun (WGS) entry which is preliminary data.</text>
</comment>
<accession>A0ABY0IFV9</accession>
<keyword evidence="5 7" id="KW-1133">Transmembrane helix</keyword>
<feature type="transmembrane region" description="Helical" evidence="7">
    <location>
        <begin position="20"/>
        <end position="41"/>
    </location>
</feature>
<evidence type="ECO:0000259" key="9">
    <source>
        <dbReference type="Pfam" id="PF21082"/>
    </source>
</evidence>
<name>A0ABY0IFV9_9BACT</name>
<comment type="similarity">
    <text evidence="2">Belongs to the MscS (TC 1.A.23) family.</text>
</comment>
<dbReference type="PANTHER" id="PTHR30221:SF1">
    <property type="entry name" value="SMALL-CONDUCTANCE MECHANOSENSITIVE CHANNEL"/>
    <property type="match status" value="1"/>
</dbReference>
<keyword evidence="4 7" id="KW-0812">Transmembrane</keyword>